<dbReference type="Proteomes" id="UP000299102">
    <property type="component" value="Unassembled WGS sequence"/>
</dbReference>
<evidence type="ECO:0000313" key="2">
    <source>
        <dbReference type="Proteomes" id="UP000299102"/>
    </source>
</evidence>
<evidence type="ECO:0000313" key="1">
    <source>
        <dbReference type="EMBL" id="GBP40490.1"/>
    </source>
</evidence>
<dbReference type="AlphaFoldDB" id="A0A4C1VPM5"/>
<proteinExistence type="predicted"/>
<sequence length="101" mass="11161">MFIYVYIYAQSLSTKYKSKRGNLLRNQIERHSLAESTSRNGNRQATSLVGPITVGEERLCEVETRKVVARNGRPLGSRTTCGKSHQPPLVAGVLGMNAVEI</sequence>
<comment type="caution">
    <text evidence="1">The sequence shown here is derived from an EMBL/GenBank/DDBJ whole genome shotgun (WGS) entry which is preliminary data.</text>
</comment>
<keyword evidence="2" id="KW-1185">Reference proteome</keyword>
<organism evidence="1 2">
    <name type="scientific">Eumeta variegata</name>
    <name type="common">Bagworm moth</name>
    <name type="synonym">Eumeta japonica</name>
    <dbReference type="NCBI Taxonomy" id="151549"/>
    <lineage>
        <taxon>Eukaryota</taxon>
        <taxon>Metazoa</taxon>
        <taxon>Ecdysozoa</taxon>
        <taxon>Arthropoda</taxon>
        <taxon>Hexapoda</taxon>
        <taxon>Insecta</taxon>
        <taxon>Pterygota</taxon>
        <taxon>Neoptera</taxon>
        <taxon>Endopterygota</taxon>
        <taxon>Lepidoptera</taxon>
        <taxon>Glossata</taxon>
        <taxon>Ditrysia</taxon>
        <taxon>Tineoidea</taxon>
        <taxon>Psychidae</taxon>
        <taxon>Oiketicinae</taxon>
        <taxon>Eumeta</taxon>
    </lineage>
</organism>
<accession>A0A4C1VPM5</accession>
<protein>
    <submittedName>
        <fullName evidence="1">Uncharacterized protein</fullName>
    </submittedName>
</protein>
<name>A0A4C1VPM5_EUMVA</name>
<gene>
    <name evidence="1" type="ORF">EVAR_30548_1</name>
</gene>
<dbReference type="EMBL" id="BGZK01000382">
    <property type="protein sequence ID" value="GBP40490.1"/>
    <property type="molecule type" value="Genomic_DNA"/>
</dbReference>
<reference evidence="1 2" key="1">
    <citation type="journal article" date="2019" name="Commun. Biol.">
        <title>The bagworm genome reveals a unique fibroin gene that provides high tensile strength.</title>
        <authorList>
            <person name="Kono N."/>
            <person name="Nakamura H."/>
            <person name="Ohtoshi R."/>
            <person name="Tomita M."/>
            <person name="Numata K."/>
            <person name="Arakawa K."/>
        </authorList>
    </citation>
    <scope>NUCLEOTIDE SEQUENCE [LARGE SCALE GENOMIC DNA]</scope>
</reference>